<feature type="region of interest" description="Disordered" evidence="2">
    <location>
        <begin position="188"/>
        <end position="223"/>
    </location>
</feature>
<feature type="region of interest" description="Disordered" evidence="2">
    <location>
        <begin position="701"/>
        <end position="727"/>
    </location>
</feature>
<accession>A0A7U0TIF4</accession>
<dbReference type="InterPro" id="IPR005026">
    <property type="entry name" value="SAPAP"/>
</dbReference>
<dbReference type="Pfam" id="PF03359">
    <property type="entry name" value="GKAP"/>
    <property type="match status" value="1"/>
</dbReference>
<reference evidence="3" key="1">
    <citation type="submission" date="2020-12" db="EMBL/GenBank/DDBJ databases">
        <title>Neural signatures in transcriptome of heterophyid trematode Cryptocolyle lingua.</title>
        <authorList>
            <person name="Gorbushin A.M."/>
            <person name="Tolstenkov O."/>
        </authorList>
    </citation>
    <scope>NUCLEOTIDE SEQUENCE</scope>
</reference>
<organism evidence="3">
    <name type="scientific">Cryptocotyle lingua</name>
    <dbReference type="NCBI Taxonomy" id="66766"/>
    <lineage>
        <taxon>Eukaryota</taxon>
        <taxon>Metazoa</taxon>
        <taxon>Spiralia</taxon>
        <taxon>Lophotrochozoa</taxon>
        <taxon>Platyhelminthes</taxon>
        <taxon>Trematoda</taxon>
        <taxon>Digenea</taxon>
        <taxon>Opisthorchiida</taxon>
        <taxon>Opisthorchiata</taxon>
        <taxon>Heterophyidae</taxon>
        <taxon>Cryptocotyle</taxon>
    </lineage>
</organism>
<evidence type="ECO:0000256" key="2">
    <source>
        <dbReference type="SAM" id="MobiDB-lite"/>
    </source>
</evidence>
<dbReference type="GO" id="GO:0098978">
    <property type="term" value="C:glutamatergic synapse"/>
    <property type="evidence" value="ECO:0007669"/>
    <property type="project" value="TreeGrafter"/>
</dbReference>
<dbReference type="GO" id="GO:0023052">
    <property type="term" value="P:signaling"/>
    <property type="evidence" value="ECO:0007669"/>
    <property type="project" value="InterPro"/>
</dbReference>
<feature type="compositionally biased region" description="Polar residues" evidence="2">
    <location>
        <begin position="412"/>
        <end position="435"/>
    </location>
</feature>
<feature type="region of interest" description="Disordered" evidence="2">
    <location>
        <begin position="339"/>
        <end position="371"/>
    </location>
</feature>
<protein>
    <submittedName>
        <fullName evidence="3">Disks large-associated protein</fullName>
    </submittedName>
</protein>
<dbReference type="EMBL" id="MW361239">
    <property type="protein sequence ID" value="QQY02617.1"/>
    <property type="molecule type" value="mRNA"/>
</dbReference>
<comment type="similarity">
    <text evidence="1">Belongs to the SAPAP family.</text>
</comment>
<feature type="compositionally biased region" description="Basic residues" evidence="2">
    <location>
        <begin position="868"/>
        <end position="880"/>
    </location>
</feature>
<feature type="region of interest" description="Disordered" evidence="2">
    <location>
        <begin position="909"/>
        <end position="929"/>
    </location>
</feature>
<feature type="region of interest" description="Disordered" evidence="2">
    <location>
        <begin position="257"/>
        <end position="303"/>
    </location>
</feature>
<name>A0A7U0TIF4_9TREM</name>
<evidence type="ECO:0000313" key="3">
    <source>
        <dbReference type="EMBL" id="QQY02617.1"/>
    </source>
</evidence>
<dbReference type="PANTHER" id="PTHR12353:SF31">
    <property type="entry name" value="LD44824P"/>
    <property type="match status" value="1"/>
</dbReference>
<sequence length="929" mass="101533">MADHVLPDAITTTASSESALRSEVLAFFTPSTPNLNSSLTPRTAIVEAAKPQTKTLTVTRENGNFATLGEPDCTGTSEPSLSSDAVGLGYYRLDRLDSVINPTVTAKLDRMAQQLGFHVPSKSYPVDYNGQSPDWDELDDNLSTPNSPKKTDFSVNHNHFDVNPSTVSRKRSVFSNFAKRFSIPRHKTTGTTTVVEQSGNTPLSKTSLTATPSNVKRSDSRPRRLRRWLSRHFWRTKSNQADIKKSEEPFASAEAILEGNNIPSSSDGFGEGDIRSDTELDDDSRRTRRSQVRTSLLDPDQARQCASLEELGDDSPLHTPSHQFIPPSARLLALKLDSHNGQPLDHSSPHSNRVLIPRSTLPPSLPQLKESTPPFALVRENSFHSTGDRTKGHVHFASGKTNGTESFRPGTRVSSSSVTKLSDPQRTAINQSGSLNAAPYTPSYLSISVAAFGYSGYTRHSLSSHNLATSRSPTTDISPMIGVPKANTLTSSKLTTGTSKEPVSVGTSKVVVLEARKPVRPLTHNGTEDLNSNDSKKRVLVGTSNVVLEAQKPIHVSTQNPASVRHGPDFESHLASISPCNGPDHRAAANNFDSNALRTVSPSSGPSSTEVTPSGVRLRRTRTRSSNESPDEQKDHWQRSSLIMIAVSHASPRPRVVSNLDKQLPLAEDDIPSSEATEASLTDGHPTDFHEAIVENGSSVFMNGVSHPTDQKTEATETKPNSAISQAPEMDGHYFLRQVALSETELTSLIERAEFDLSEDKALDEETAGLLRTSIGKARLLIAEKFAQFRGLCELNLQWGQNTQPAADGDAEVNHLYTSVEDLDGFWAIVRLQIDDVHRLFDQIEKIRSNGWKKPDEVDTGLFNSGQKKVKKTSNARRKQPSGPGSALRKKEDDIARMKARERLEAIKREMRAKQQTSPAGNDGAFLVV</sequence>
<gene>
    <name evidence="3" type="primary">DLGAP1</name>
</gene>
<feature type="region of interest" description="Disordered" evidence="2">
    <location>
        <begin position="858"/>
        <end position="895"/>
    </location>
</feature>
<feature type="compositionally biased region" description="Polar residues" evidence="2">
    <location>
        <begin position="141"/>
        <end position="156"/>
    </location>
</feature>
<dbReference type="GO" id="GO:0060090">
    <property type="term" value="F:molecular adaptor activity"/>
    <property type="evidence" value="ECO:0007669"/>
    <property type="project" value="TreeGrafter"/>
</dbReference>
<proteinExistence type="evidence at transcript level"/>
<dbReference type="GO" id="GO:0099572">
    <property type="term" value="C:postsynaptic specialization"/>
    <property type="evidence" value="ECO:0007669"/>
    <property type="project" value="TreeGrafter"/>
</dbReference>
<feature type="region of interest" description="Disordered" evidence="2">
    <location>
        <begin position="552"/>
        <end position="637"/>
    </location>
</feature>
<feature type="compositionally biased region" description="Polar residues" evidence="2">
    <location>
        <begin position="189"/>
        <end position="215"/>
    </location>
</feature>
<feature type="compositionally biased region" description="Polar residues" evidence="2">
    <location>
        <begin position="591"/>
        <end position="612"/>
    </location>
</feature>
<evidence type="ECO:0000256" key="1">
    <source>
        <dbReference type="ARBA" id="ARBA00008839"/>
    </source>
</evidence>
<feature type="region of interest" description="Disordered" evidence="2">
    <location>
        <begin position="384"/>
        <end position="435"/>
    </location>
</feature>
<feature type="region of interest" description="Disordered" evidence="2">
    <location>
        <begin position="128"/>
        <end position="156"/>
    </location>
</feature>
<dbReference type="AlphaFoldDB" id="A0A7U0TIF4"/>
<dbReference type="PANTHER" id="PTHR12353">
    <property type="entry name" value="DISKS LARGE-ASSOCIATED PROTEIN DAP SAP90/PSD-95-ASSOCIATED PROTEIN"/>
    <property type="match status" value="1"/>
</dbReference>